<evidence type="ECO:0000313" key="2">
    <source>
        <dbReference type="RefSeq" id="XP_017024169.1"/>
    </source>
</evidence>
<reference evidence="2" key="1">
    <citation type="submission" date="2025-08" db="UniProtKB">
        <authorList>
            <consortium name="RefSeq"/>
        </authorList>
    </citation>
    <scope>IDENTIFICATION</scope>
    <source>
        <strain evidence="2">14028-0561.14</strain>
        <tissue evidence="2">Whole fly</tissue>
    </source>
</reference>
<evidence type="ECO:0000313" key="1">
    <source>
        <dbReference type="Proteomes" id="UP001652661"/>
    </source>
</evidence>
<organism evidence="1 2">
    <name type="scientific">Drosophila kikkawai</name>
    <name type="common">Fruit fly</name>
    <dbReference type="NCBI Taxonomy" id="30033"/>
    <lineage>
        <taxon>Eukaryota</taxon>
        <taxon>Metazoa</taxon>
        <taxon>Ecdysozoa</taxon>
        <taxon>Arthropoda</taxon>
        <taxon>Hexapoda</taxon>
        <taxon>Insecta</taxon>
        <taxon>Pterygota</taxon>
        <taxon>Neoptera</taxon>
        <taxon>Endopterygota</taxon>
        <taxon>Diptera</taxon>
        <taxon>Brachycera</taxon>
        <taxon>Muscomorpha</taxon>
        <taxon>Ephydroidea</taxon>
        <taxon>Drosophilidae</taxon>
        <taxon>Drosophila</taxon>
        <taxon>Sophophora</taxon>
    </lineage>
</organism>
<proteinExistence type="predicted"/>
<gene>
    <name evidence="2" type="primary">LOC108076022</name>
</gene>
<keyword evidence="1" id="KW-1185">Reference proteome</keyword>
<sequence>MSFELFNNVMLALRALVTHVPSSIINVLRKYKKTQGFLLPHRRLGFATPEEFIRATGEYNMSKRGNEVFISAKFDEDATKQTREKRIRELMLRQSLIKFANRGTGRRRG</sequence>
<dbReference type="OrthoDB" id="10034606at2759"/>
<protein>
    <submittedName>
        <fullName evidence="2">Uncharacterized protein</fullName>
    </submittedName>
</protein>
<dbReference type="GeneID" id="108076022"/>
<accession>A0A6P4IKW4</accession>
<dbReference type="Proteomes" id="UP001652661">
    <property type="component" value="Chromosome X"/>
</dbReference>
<name>A0A6P4IKW4_DROKI</name>
<dbReference type="AlphaFoldDB" id="A0A6P4IKW4"/>
<dbReference type="RefSeq" id="XP_017024169.1">
    <property type="nucleotide sequence ID" value="XM_017168680.3"/>
</dbReference>